<evidence type="ECO:0000313" key="2">
    <source>
        <dbReference type="Proteomes" id="UP001259572"/>
    </source>
</evidence>
<name>A0ABU3QBX3_9SPHN</name>
<reference evidence="1 2" key="1">
    <citation type="submission" date="2023-05" db="EMBL/GenBank/DDBJ databases">
        <authorList>
            <person name="Guo Y."/>
        </authorList>
    </citation>
    <scope>NUCLEOTIDE SEQUENCE [LARGE SCALE GENOMIC DNA]</scope>
    <source>
        <strain evidence="1 2">GR2756</strain>
    </source>
</reference>
<dbReference type="Gene3D" id="3.10.50.30">
    <property type="entry name" value="Transcription elongation factor, GreA/GreB, C-terminal domain"/>
    <property type="match status" value="1"/>
</dbReference>
<proteinExistence type="predicted"/>
<dbReference type="EMBL" id="JAVUPU010000013">
    <property type="protein sequence ID" value="MDT9600837.1"/>
    <property type="molecule type" value="Genomic_DNA"/>
</dbReference>
<evidence type="ECO:0008006" key="3">
    <source>
        <dbReference type="Google" id="ProtNLM"/>
    </source>
</evidence>
<organism evidence="1 2">
    <name type="scientific">Sphingosinicella rhizophila</name>
    <dbReference type="NCBI Taxonomy" id="3050082"/>
    <lineage>
        <taxon>Bacteria</taxon>
        <taxon>Pseudomonadati</taxon>
        <taxon>Pseudomonadota</taxon>
        <taxon>Alphaproteobacteria</taxon>
        <taxon>Sphingomonadales</taxon>
        <taxon>Sphingosinicellaceae</taxon>
        <taxon>Sphingosinicella</taxon>
    </lineage>
</organism>
<dbReference type="Proteomes" id="UP001259572">
    <property type="component" value="Unassembled WGS sequence"/>
</dbReference>
<gene>
    <name evidence="1" type="ORF">RQX22_17885</name>
</gene>
<evidence type="ECO:0000313" key="1">
    <source>
        <dbReference type="EMBL" id="MDT9600837.1"/>
    </source>
</evidence>
<sequence length="152" mass="16509">MPEQSLAENLSGIWSALHKDVNLTISKNEVHYLTTMALACNDDLVSHLLLKKLRLANVREPAAVEEATVMMNSFVEFAIDGGTKRFCKLVHPSPLSPSYGLSVTTLEGAGTIGMRSGQTILWPSQSGSLHDLQVLHVENCPGLGAWLGNERI</sequence>
<comment type="caution">
    <text evidence="1">The sequence shown here is derived from an EMBL/GenBank/DDBJ whole genome shotgun (WGS) entry which is preliminary data.</text>
</comment>
<keyword evidence="2" id="KW-1185">Reference proteome</keyword>
<accession>A0ABU3QBX3</accession>
<dbReference type="RefSeq" id="WP_315728359.1">
    <property type="nucleotide sequence ID" value="NZ_JAVUPU010000013.1"/>
</dbReference>
<protein>
    <recommendedName>
        <fullName evidence="3">Regulator of nucleoside diphosphate kinase</fullName>
    </recommendedName>
</protein>
<dbReference type="InterPro" id="IPR036953">
    <property type="entry name" value="GreA/GreB_C_sf"/>
</dbReference>